<dbReference type="AlphaFoldDB" id="A0A930UX94"/>
<dbReference type="Pfam" id="PF13556">
    <property type="entry name" value="HTH_30"/>
    <property type="match status" value="1"/>
</dbReference>
<evidence type="ECO:0000259" key="1">
    <source>
        <dbReference type="Pfam" id="PF13556"/>
    </source>
</evidence>
<dbReference type="InterPro" id="IPR025736">
    <property type="entry name" value="PucR_C-HTH_dom"/>
</dbReference>
<dbReference type="InterPro" id="IPR051448">
    <property type="entry name" value="CdaR-like_regulators"/>
</dbReference>
<proteinExistence type="predicted"/>
<keyword evidence="3" id="KW-1185">Reference proteome</keyword>
<evidence type="ECO:0000313" key="3">
    <source>
        <dbReference type="Proteomes" id="UP000656804"/>
    </source>
</evidence>
<dbReference type="EMBL" id="JADIVZ010000001">
    <property type="protein sequence ID" value="MBF4160750.1"/>
    <property type="molecule type" value="Genomic_DNA"/>
</dbReference>
<comment type="caution">
    <text evidence="2">The sequence shown here is derived from an EMBL/GenBank/DDBJ whole genome shotgun (WGS) entry which is preliminary data.</text>
</comment>
<protein>
    <submittedName>
        <fullName evidence="2">Helix-turn-helix domain-containing protein</fullName>
    </submittedName>
</protein>
<evidence type="ECO:0000313" key="2">
    <source>
        <dbReference type="EMBL" id="MBF4160750.1"/>
    </source>
</evidence>
<name>A0A930UX94_9ACTN</name>
<dbReference type="InterPro" id="IPR042070">
    <property type="entry name" value="PucR_C-HTH_sf"/>
</dbReference>
<organism evidence="2 3">
    <name type="scientific">Nocardioides acrostichi</name>
    <dbReference type="NCBI Taxonomy" id="2784339"/>
    <lineage>
        <taxon>Bacteria</taxon>
        <taxon>Bacillati</taxon>
        <taxon>Actinomycetota</taxon>
        <taxon>Actinomycetes</taxon>
        <taxon>Propionibacteriales</taxon>
        <taxon>Nocardioidaceae</taxon>
        <taxon>Nocardioides</taxon>
    </lineage>
</organism>
<gene>
    <name evidence="2" type="ORF">ISG29_03555</name>
</gene>
<dbReference type="Proteomes" id="UP000656804">
    <property type="component" value="Unassembled WGS sequence"/>
</dbReference>
<feature type="domain" description="PucR C-terminal helix-turn-helix" evidence="1">
    <location>
        <begin position="338"/>
        <end position="396"/>
    </location>
</feature>
<reference evidence="2" key="1">
    <citation type="submission" date="2020-11" db="EMBL/GenBank/DDBJ databases">
        <title>Nocardioides sp. CBS4Y-1, whole genome shotgun sequence.</title>
        <authorList>
            <person name="Tuo L."/>
        </authorList>
    </citation>
    <scope>NUCLEOTIDE SEQUENCE</scope>
    <source>
        <strain evidence="2">CBS4Y-1</strain>
    </source>
</reference>
<dbReference type="PANTHER" id="PTHR33744:SF17">
    <property type="entry name" value="CONSERVED PROTEIN"/>
    <property type="match status" value="1"/>
</dbReference>
<accession>A0A930UX94</accession>
<dbReference type="Gene3D" id="1.10.10.2840">
    <property type="entry name" value="PucR C-terminal helix-turn-helix domain"/>
    <property type="match status" value="1"/>
</dbReference>
<dbReference type="RefSeq" id="WP_194501931.1">
    <property type="nucleotide sequence ID" value="NZ_JADIVZ010000001.1"/>
</dbReference>
<dbReference type="PANTHER" id="PTHR33744">
    <property type="entry name" value="CARBOHYDRATE DIACID REGULATOR"/>
    <property type="match status" value="1"/>
</dbReference>
<sequence length="406" mass="43726">MSDGAVQALIDELAERLQRSVVIDDPRVRLLYASPHYGDEDQVRTRAVLQRNAGKAAIGHVLAQGVAHWTSAGVIPAAPEIGMHARVCVPIRWRAELIALLLVVDAGGTMTTSELGMIGSVGEELAALMIGEHEASIDPERREREAAVGDLFDSEGAVRRGAIRTLAAGVDSRVFDHVRAVELDVRGGRETSPSHVAAALRHAVETPDAALALAMILPVVRERSATVVVASRQPIADSAVDRYGERLIKEVRDLAAGRFDASVGVGSQVAGLEQVWSSGKQARLACRAAASVVPDAVVNWTSLGVHALLLRLPSAEIESETLPDEIQRLLAVDKDGRLVETLRAFLDHAGDVPTTAEALHIHRTTLYYRLERIATLADLDLGSGETRLVLHMSLRVMDMIARGFRQ</sequence>